<evidence type="ECO:0000256" key="2">
    <source>
        <dbReference type="SAM" id="Phobius"/>
    </source>
</evidence>
<reference evidence="3 4" key="1">
    <citation type="submission" date="2015-09" db="EMBL/GenBank/DDBJ databases">
        <authorList>
            <consortium name="Pathogen Informatics"/>
        </authorList>
    </citation>
    <scope>NUCLEOTIDE SEQUENCE [LARGE SCALE GENOMIC DNA]</scope>
    <source>
        <strain evidence="3 4">2789STDY5834885</strain>
    </source>
</reference>
<feature type="region of interest" description="Disordered" evidence="1">
    <location>
        <begin position="327"/>
        <end position="392"/>
    </location>
</feature>
<feature type="compositionally biased region" description="Acidic residues" evidence="1">
    <location>
        <begin position="340"/>
        <end position="378"/>
    </location>
</feature>
<evidence type="ECO:0000256" key="1">
    <source>
        <dbReference type="SAM" id="MobiDB-lite"/>
    </source>
</evidence>
<proteinExistence type="predicted"/>
<feature type="transmembrane region" description="Helical" evidence="2">
    <location>
        <begin position="14"/>
        <end position="35"/>
    </location>
</feature>
<evidence type="ECO:0000313" key="3">
    <source>
        <dbReference type="EMBL" id="CUO65366.1"/>
    </source>
</evidence>
<gene>
    <name evidence="3" type="ORF">ERS852498_00141</name>
</gene>
<feature type="compositionally biased region" description="Basic and acidic residues" evidence="1">
    <location>
        <begin position="379"/>
        <end position="392"/>
    </location>
</feature>
<organism evidence="3 4">
    <name type="scientific">Fusicatenibacter saccharivorans</name>
    <dbReference type="NCBI Taxonomy" id="1150298"/>
    <lineage>
        <taxon>Bacteria</taxon>
        <taxon>Bacillati</taxon>
        <taxon>Bacillota</taxon>
        <taxon>Clostridia</taxon>
        <taxon>Lachnospirales</taxon>
        <taxon>Lachnospiraceae</taxon>
        <taxon>Fusicatenibacter</taxon>
    </lineage>
</organism>
<protein>
    <submittedName>
        <fullName evidence="3">Uncharacterized protein</fullName>
    </submittedName>
</protein>
<keyword evidence="2" id="KW-0812">Transmembrane</keyword>
<evidence type="ECO:0000313" key="4">
    <source>
        <dbReference type="Proteomes" id="UP000095709"/>
    </source>
</evidence>
<sequence>MTVLIELKEKLKEFYGSCSGIVLPIVKFLLALAVFRGINSNLGYLKMLNSMYVVLILSLICAILPLNGMVFLAMLVIIGHCFALHMVIVGLAALVLLVLWFLYLRFVPKDAPALLLTPLAFWLHVPSAVPVAYGLAGTPLSAFSAACGVVVYYMCDMIHGKMEPLLHAAEAPEITAVVQEFFNGLFRNEEMLLVLIACALTVLLVNAIRHSSADYAWQISIVAGSVAYAVIMIAGSLALDVQIALPMVLIGAAAGCLVGFVLEFFLFGADYTRTEYLEYDDDDYYYYVKAVPKFNVTKAQRRVTYIRNEKKKEPDLTDEELDALANLGHTEESGNSRDLDEIEEKEEIEEINEAEEINETEEIQEEEIPPLDEGDYQDVDYKSMLEDTLKDL</sequence>
<feature type="transmembrane region" description="Helical" evidence="2">
    <location>
        <begin position="215"/>
        <end position="237"/>
    </location>
</feature>
<feature type="transmembrane region" description="Helical" evidence="2">
    <location>
        <begin position="47"/>
        <end position="66"/>
    </location>
</feature>
<keyword evidence="2" id="KW-0472">Membrane</keyword>
<feature type="compositionally biased region" description="Basic and acidic residues" evidence="1">
    <location>
        <begin position="329"/>
        <end position="339"/>
    </location>
</feature>
<keyword evidence="2" id="KW-1133">Transmembrane helix</keyword>
<dbReference type="EMBL" id="CZAL01000001">
    <property type="protein sequence ID" value="CUO65366.1"/>
    <property type="molecule type" value="Genomic_DNA"/>
</dbReference>
<accession>A0A174GWD7</accession>
<name>A0A174GWD7_9FIRM</name>
<feature type="transmembrane region" description="Helical" evidence="2">
    <location>
        <begin position="243"/>
        <end position="267"/>
    </location>
</feature>
<dbReference type="AlphaFoldDB" id="A0A174GWD7"/>
<dbReference type="Proteomes" id="UP000095709">
    <property type="component" value="Unassembled WGS sequence"/>
</dbReference>
<dbReference type="RefSeq" id="WP_055264884.1">
    <property type="nucleotide sequence ID" value="NZ_CZAL01000001.1"/>
</dbReference>
<feature type="transmembrane region" description="Helical" evidence="2">
    <location>
        <begin position="72"/>
        <end position="102"/>
    </location>
</feature>
<feature type="transmembrane region" description="Helical" evidence="2">
    <location>
        <begin position="191"/>
        <end position="208"/>
    </location>
</feature>